<dbReference type="InterPro" id="IPR011250">
    <property type="entry name" value="OMP/PagP_B-barrel"/>
</dbReference>
<feature type="domain" description="DUF5777" evidence="1">
    <location>
        <begin position="51"/>
        <end position="293"/>
    </location>
</feature>
<dbReference type="EMBL" id="QKZR01000005">
    <property type="protein sequence ID" value="PZX38139.1"/>
    <property type="molecule type" value="Genomic_DNA"/>
</dbReference>
<dbReference type="InterPro" id="IPR045916">
    <property type="entry name" value="DUF5777"/>
</dbReference>
<accession>A0ABX5PW05</accession>
<name>A0ABX5PW05_9FLAO</name>
<reference evidence="2 3" key="1">
    <citation type="submission" date="2018-06" db="EMBL/GenBank/DDBJ databases">
        <title>Genomic Encyclopedia of Archaeal and Bacterial Type Strains, Phase II (KMG-II): from individual species to whole genera.</title>
        <authorList>
            <person name="Goeker M."/>
        </authorList>
    </citation>
    <scope>NUCLEOTIDE SEQUENCE [LARGE SCALE GENOMIC DNA]</scope>
    <source>
        <strain evidence="2 3">DSM 17205</strain>
    </source>
</reference>
<gene>
    <name evidence="2" type="ORF">LX97_02720</name>
</gene>
<organism evidence="2 3">
    <name type="scientific">Nonlabens dokdonensis</name>
    <dbReference type="NCBI Taxonomy" id="328515"/>
    <lineage>
        <taxon>Bacteria</taxon>
        <taxon>Pseudomonadati</taxon>
        <taxon>Bacteroidota</taxon>
        <taxon>Flavobacteriia</taxon>
        <taxon>Flavobacteriales</taxon>
        <taxon>Flavobacteriaceae</taxon>
        <taxon>Nonlabens</taxon>
    </lineage>
</organism>
<proteinExistence type="predicted"/>
<sequence length="293" mass="33002">MKAAPSGGFFVIMKYLYTILFALLASIAVAQEDLLEGIEIEEDNEVTSTWKSLKVVNFETTKLVAPKELQVVISHRFGSVENGIDDLFGLDNAVTRFQFVYGLTDWMHIEASRSGFNKTYQLASKFKLKRQEKEGFPFSIALFTAIDANTDLDDAIFPKLEFVDRLGYTAQLIIARKISKRLSAQISPTFFHQNFVPFDPQDNTQYALGIGARYKLTNRWSLNADYGAHLNRADGSPFVNPLSIGVDLETGGHVFQMHFTNAQPMLTNGFLSQGTGDWLDGRFYFGFNLVRVF</sequence>
<comment type="caution">
    <text evidence="2">The sequence shown here is derived from an EMBL/GenBank/DDBJ whole genome shotgun (WGS) entry which is preliminary data.</text>
</comment>
<evidence type="ECO:0000313" key="2">
    <source>
        <dbReference type="EMBL" id="PZX38139.1"/>
    </source>
</evidence>
<keyword evidence="3" id="KW-1185">Reference proteome</keyword>
<protein>
    <recommendedName>
        <fullName evidence="1">DUF5777 domain-containing protein</fullName>
    </recommendedName>
</protein>
<dbReference type="Pfam" id="PF19089">
    <property type="entry name" value="DUF5777"/>
    <property type="match status" value="1"/>
</dbReference>
<evidence type="ECO:0000313" key="3">
    <source>
        <dbReference type="Proteomes" id="UP000248584"/>
    </source>
</evidence>
<dbReference type="Proteomes" id="UP000248584">
    <property type="component" value="Unassembled WGS sequence"/>
</dbReference>
<evidence type="ECO:0000259" key="1">
    <source>
        <dbReference type="Pfam" id="PF19089"/>
    </source>
</evidence>
<dbReference type="SUPFAM" id="SSF56925">
    <property type="entry name" value="OMPA-like"/>
    <property type="match status" value="1"/>
</dbReference>